<evidence type="ECO:0000256" key="6">
    <source>
        <dbReference type="SAM" id="MobiDB-lite"/>
    </source>
</evidence>
<dbReference type="SMART" id="SM00494">
    <property type="entry name" value="ChtBD2"/>
    <property type="match status" value="3"/>
</dbReference>
<evidence type="ECO:0000256" key="3">
    <source>
        <dbReference type="ARBA" id="ARBA00022737"/>
    </source>
</evidence>
<evidence type="ECO:0000256" key="4">
    <source>
        <dbReference type="ARBA" id="ARBA00023157"/>
    </source>
</evidence>
<feature type="compositionally biased region" description="Low complexity" evidence="6">
    <location>
        <begin position="187"/>
        <end position="227"/>
    </location>
</feature>
<evidence type="ECO:0000313" key="10">
    <source>
        <dbReference type="Proteomes" id="UP001458880"/>
    </source>
</evidence>
<dbReference type="PANTHER" id="PTHR23301">
    <property type="entry name" value="CHITIN BINDING PERITROPHIN-A"/>
    <property type="match status" value="1"/>
</dbReference>
<evidence type="ECO:0000256" key="1">
    <source>
        <dbReference type="ARBA" id="ARBA00022669"/>
    </source>
</evidence>
<evidence type="ECO:0000313" key="9">
    <source>
        <dbReference type="EMBL" id="KAK9747293.1"/>
    </source>
</evidence>
<dbReference type="InterPro" id="IPR051940">
    <property type="entry name" value="Chitin_bind-dev_reg"/>
</dbReference>
<feature type="region of interest" description="Disordered" evidence="6">
    <location>
        <begin position="187"/>
        <end position="232"/>
    </location>
</feature>
<keyword evidence="5" id="KW-0325">Glycoprotein</keyword>
<protein>
    <submittedName>
        <fullName evidence="9">Chitin binding Peritrophin-A domain</fullName>
    </submittedName>
</protein>
<gene>
    <name evidence="9" type="ORF">QE152_g5445</name>
</gene>
<dbReference type="GO" id="GO:0008061">
    <property type="term" value="F:chitin binding"/>
    <property type="evidence" value="ECO:0007669"/>
    <property type="project" value="UniProtKB-KW"/>
</dbReference>
<comment type="caution">
    <text evidence="9">The sequence shown here is derived from an EMBL/GenBank/DDBJ whole genome shotgun (WGS) entry which is preliminary data.</text>
</comment>
<dbReference type="PROSITE" id="PS50940">
    <property type="entry name" value="CHIT_BIND_II"/>
    <property type="match status" value="2"/>
</dbReference>
<feature type="domain" description="Chitin-binding type-2" evidence="8">
    <location>
        <begin position="32"/>
        <end position="87"/>
    </location>
</feature>
<keyword evidence="10" id="KW-1185">Reference proteome</keyword>
<name>A0AAW1MHV7_POPJA</name>
<keyword evidence="3" id="KW-0677">Repeat</keyword>
<evidence type="ECO:0000256" key="2">
    <source>
        <dbReference type="ARBA" id="ARBA00022729"/>
    </source>
</evidence>
<feature type="compositionally biased region" description="Low complexity" evidence="6">
    <location>
        <begin position="298"/>
        <end position="381"/>
    </location>
</feature>
<dbReference type="PANTHER" id="PTHR23301:SF0">
    <property type="entry name" value="CHITIN-BINDING TYPE-2 DOMAIN-CONTAINING PROTEIN-RELATED"/>
    <property type="match status" value="1"/>
</dbReference>
<keyword evidence="1" id="KW-0147">Chitin-binding</keyword>
<feature type="chain" id="PRO_5043587224" evidence="7">
    <location>
        <begin position="30"/>
        <end position="381"/>
    </location>
</feature>
<dbReference type="InterPro" id="IPR002557">
    <property type="entry name" value="Chitin-bd_dom"/>
</dbReference>
<evidence type="ECO:0000259" key="8">
    <source>
        <dbReference type="PROSITE" id="PS50940"/>
    </source>
</evidence>
<dbReference type="Gene3D" id="2.170.140.10">
    <property type="entry name" value="Chitin binding domain"/>
    <property type="match status" value="3"/>
</dbReference>
<dbReference type="GO" id="GO:0005576">
    <property type="term" value="C:extracellular region"/>
    <property type="evidence" value="ECO:0007669"/>
    <property type="project" value="InterPro"/>
</dbReference>
<evidence type="ECO:0000256" key="7">
    <source>
        <dbReference type="SAM" id="SignalP"/>
    </source>
</evidence>
<dbReference type="SUPFAM" id="SSF57625">
    <property type="entry name" value="Invertebrate chitin-binding proteins"/>
    <property type="match status" value="3"/>
</dbReference>
<sequence length="381" mass="41021">MSGVDLHDNAVGLNCLAVFLIFGISTVIAEPAGTCSDSPTYLADTEDCSTYYQCFWGHPVERFCPSGLHFNTNLNVCDWPQNVKCFSDNTTYSTTEVSTAHTTTASNNSLDTGCIQAECPYYYQPIAFVSFFPHDTDCNKYCKCDFYSIAHVMSCPEGLYWNPDLETCDWLWNTDCISVTTYTTTISSKSSTTGSTTTTEDTQPPVYTTTISSKSSTTGSTTTTEDTQPPVSPGDVCGNINCPYPSVNVTYFPSTVCTKYCMCDWFGTAHVLDCPDGLHWNALQTTCDLTPCEDNLMSTTTESSTTEASSTDTTFTSPTTVTSSVSSTDTTTDTLTSPTTVTSSVSSTDTTTDTLAGNLTSTTETVSSTDTTLTSPTTEPP</sequence>
<feature type="domain" description="Chitin-binding type-2" evidence="8">
    <location>
        <begin position="116"/>
        <end position="178"/>
    </location>
</feature>
<dbReference type="AlphaFoldDB" id="A0AAW1MHV7"/>
<keyword evidence="4" id="KW-1015">Disulfide bond</keyword>
<reference evidence="9 10" key="1">
    <citation type="journal article" date="2024" name="BMC Genomics">
        <title>De novo assembly and annotation of Popillia japonica's genome with initial clues to its potential as an invasive pest.</title>
        <authorList>
            <person name="Cucini C."/>
            <person name="Boschi S."/>
            <person name="Funari R."/>
            <person name="Cardaioli E."/>
            <person name="Iannotti N."/>
            <person name="Marturano G."/>
            <person name="Paoli F."/>
            <person name="Bruttini M."/>
            <person name="Carapelli A."/>
            <person name="Frati F."/>
            <person name="Nardi F."/>
        </authorList>
    </citation>
    <scope>NUCLEOTIDE SEQUENCE [LARGE SCALE GENOMIC DNA]</scope>
    <source>
        <strain evidence="9">DMR45628</strain>
    </source>
</reference>
<proteinExistence type="predicted"/>
<accession>A0AAW1MHV7</accession>
<dbReference type="EMBL" id="JASPKY010000032">
    <property type="protein sequence ID" value="KAK9747293.1"/>
    <property type="molecule type" value="Genomic_DNA"/>
</dbReference>
<feature type="region of interest" description="Disordered" evidence="6">
    <location>
        <begin position="297"/>
        <end position="381"/>
    </location>
</feature>
<organism evidence="9 10">
    <name type="scientific">Popillia japonica</name>
    <name type="common">Japanese beetle</name>
    <dbReference type="NCBI Taxonomy" id="7064"/>
    <lineage>
        <taxon>Eukaryota</taxon>
        <taxon>Metazoa</taxon>
        <taxon>Ecdysozoa</taxon>
        <taxon>Arthropoda</taxon>
        <taxon>Hexapoda</taxon>
        <taxon>Insecta</taxon>
        <taxon>Pterygota</taxon>
        <taxon>Neoptera</taxon>
        <taxon>Endopterygota</taxon>
        <taxon>Coleoptera</taxon>
        <taxon>Polyphaga</taxon>
        <taxon>Scarabaeiformia</taxon>
        <taxon>Scarabaeidae</taxon>
        <taxon>Rutelinae</taxon>
        <taxon>Popillia</taxon>
    </lineage>
</organism>
<keyword evidence="2 7" id="KW-0732">Signal</keyword>
<dbReference type="InterPro" id="IPR036508">
    <property type="entry name" value="Chitin-bd_dom_sf"/>
</dbReference>
<dbReference type="Proteomes" id="UP001458880">
    <property type="component" value="Unassembled WGS sequence"/>
</dbReference>
<dbReference type="Pfam" id="PF01607">
    <property type="entry name" value="CBM_14"/>
    <property type="match status" value="3"/>
</dbReference>
<evidence type="ECO:0000256" key="5">
    <source>
        <dbReference type="ARBA" id="ARBA00023180"/>
    </source>
</evidence>
<feature type="signal peptide" evidence="7">
    <location>
        <begin position="1"/>
        <end position="29"/>
    </location>
</feature>